<dbReference type="Pfam" id="PF00106">
    <property type="entry name" value="adh_short"/>
    <property type="match status" value="2"/>
</dbReference>
<reference evidence="4 5" key="1">
    <citation type="submission" date="2024-09" db="EMBL/GenBank/DDBJ databases">
        <title>Rethinking Asexuality: The Enigmatic Case of Functional Sexual Genes in Lepraria (Stereocaulaceae).</title>
        <authorList>
            <person name="Doellman M."/>
            <person name="Sun Y."/>
            <person name="Barcenas-Pena A."/>
            <person name="Lumbsch H.T."/>
            <person name="Grewe F."/>
        </authorList>
    </citation>
    <scope>NUCLEOTIDE SEQUENCE [LARGE SCALE GENOMIC DNA]</scope>
    <source>
        <strain evidence="4 5">Mercado 3170</strain>
    </source>
</reference>
<dbReference type="Gene3D" id="3.40.50.720">
    <property type="entry name" value="NAD(P)-binding Rossmann-like Domain"/>
    <property type="match status" value="1"/>
</dbReference>
<keyword evidence="5" id="KW-1185">Reference proteome</keyword>
<proteinExistence type="inferred from homology"/>
<dbReference type="InterPro" id="IPR020904">
    <property type="entry name" value="Sc_DH/Rdtase_CS"/>
</dbReference>
<keyword evidence="2" id="KW-0521">NADP</keyword>
<evidence type="ECO:0000256" key="3">
    <source>
        <dbReference type="ARBA" id="ARBA00023002"/>
    </source>
</evidence>
<dbReference type="EMBL" id="JBEFKJ010000036">
    <property type="protein sequence ID" value="KAL2037947.1"/>
    <property type="molecule type" value="Genomic_DNA"/>
</dbReference>
<dbReference type="SUPFAM" id="SSF51735">
    <property type="entry name" value="NAD(P)-binding Rossmann-fold domains"/>
    <property type="match status" value="1"/>
</dbReference>
<protein>
    <recommendedName>
        <fullName evidence="6">NAD(P)-binding protein</fullName>
    </recommendedName>
</protein>
<dbReference type="PRINTS" id="PR00081">
    <property type="entry name" value="GDHRDH"/>
</dbReference>
<keyword evidence="3" id="KW-0560">Oxidoreductase</keyword>
<comment type="similarity">
    <text evidence="1">Belongs to the short-chain dehydrogenases/reductases (SDR) family.</text>
</comment>
<organism evidence="4 5">
    <name type="scientific">Stereocaulon virgatum</name>
    <dbReference type="NCBI Taxonomy" id="373712"/>
    <lineage>
        <taxon>Eukaryota</taxon>
        <taxon>Fungi</taxon>
        <taxon>Dikarya</taxon>
        <taxon>Ascomycota</taxon>
        <taxon>Pezizomycotina</taxon>
        <taxon>Lecanoromycetes</taxon>
        <taxon>OSLEUM clade</taxon>
        <taxon>Lecanoromycetidae</taxon>
        <taxon>Lecanorales</taxon>
        <taxon>Lecanorineae</taxon>
        <taxon>Stereocaulaceae</taxon>
        <taxon>Stereocaulon</taxon>
    </lineage>
</organism>
<gene>
    <name evidence="4" type="ORF">N7G274_009422</name>
</gene>
<comment type="caution">
    <text evidence="4">The sequence shown here is derived from an EMBL/GenBank/DDBJ whole genome shotgun (WGS) entry which is preliminary data.</text>
</comment>
<evidence type="ECO:0000256" key="2">
    <source>
        <dbReference type="ARBA" id="ARBA00022857"/>
    </source>
</evidence>
<evidence type="ECO:0000256" key="1">
    <source>
        <dbReference type="ARBA" id="ARBA00006484"/>
    </source>
</evidence>
<sequence>MPRAADYPLESAIRQSPPLNINKAADDTWVRDKTIVITGGASGFGAGYLKRWAAAGATVVIGDIDVEKGDRLVRDTGKRTGNKNLHFFYCDVTDWQSQVQLFKDAVKVSAHGGIDTVVANAGITDPDPTIEKPEGLDGPNPPPPNLAVLDVNLKGVLYTTHLALFYLPRNPGSSPANPNCDPFRIHRDRHLLLLSSMAGIWPLPAQTLYATSKHAVVGLYRNLRSSCFMHGVRVNLICPYFIDTPIVTTAGRMILAGGAVGKPEDVVEAATRFVADPRIAGRAVIVGPKLKVAQNENGEWDLMEREEESGEKQAIWELYAHDFEDSELFTRNIIRIMNRVTEIRGWAGWFQDMIKAIKHGIRIRLLQEAG</sequence>
<dbReference type="PROSITE" id="PS00061">
    <property type="entry name" value="ADH_SHORT"/>
    <property type="match status" value="1"/>
</dbReference>
<evidence type="ECO:0008006" key="6">
    <source>
        <dbReference type="Google" id="ProtNLM"/>
    </source>
</evidence>
<dbReference type="PANTHER" id="PTHR43180">
    <property type="entry name" value="3-OXOACYL-(ACYL-CARRIER-PROTEIN) REDUCTASE (AFU_ORTHOLOGUE AFUA_6G11210)"/>
    <property type="match status" value="1"/>
</dbReference>
<name>A0ABR3ZWD3_9LECA</name>
<accession>A0ABR3ZWD3</accession>
<evidence type="ECO:0000313" key="5">
    <source>
        <dbReference type="Proteomes" id="UP001590950"/>
    </source>
</evidence>
<dbReference type="InterPro" id="IPR036291">
    <property type="entry name" value="NAD(P)-bd_dom_sf"/>
</dbReference>
<dbReference type="Proteomes" id="UP001590950">
    <property type="component" value="Unassembled WGS sequence"/>
</dbReference>
<evidence type="ECO:0000313" key="4">
    <source>
        <dbReference type="EMBL" id="KAL2037947.1"/>
    </source>
</evidence>
<dbReference type="InterPro" id="IPR002347">
    <property type="entry name" value="SDR_fam"/>
</dbReference>
<dbReference type="PANTHER" id="PTHR43180:SF16">
    <property type="entry name" value="BACILYSIN BIOSYNTHESIS OXIDOREDUCTASE BACC"/>
    <property type="match status" value="1"/>
</dbReference>